<dbReference type="GO" id="GO:0003677">
    <property type="term" value="F:DNA binding"/>
    <property type="evidence" value="ECO:0007669"/>
    <property type="project" value="InterPro"/>
</dbReference>
<dbReference type="GO" id="GO:0005737">
    <property type="term" value="C:cytoplasm"/>
    <property type="evidence" value="ECO:0007669"/>
    <property type="project" value="TreeGrafter"/>
</dbReference>
<accession>A0A9W6NWP3</accession>
<keyword evidence="5" id="KW-1185">Reference proteome</keyword>
<feature type="domain" description="HTH luxR-type" evidence="3">
    <location>
        <begin position="740"/>
        <end position="805"/>
    </location>
</feature>
<gene>
    <name evidence="4" type="ORF">GCM10017577_37210</name>
</gene>
<dbReference type="CDD" id="cd06170">
    <property type="entry name" value="LuxR_C_like"/>
    <property type="match status" value="1"/>
</dbReference>
<dbReference type="Pfam" id="PF00196">
    <property type="entry name" value="GerE"/>
    <property type="match status" value="1"/>
</dbReference>
<evidence type="ECO:0000259" key="3">
    <source>
        <dbReference type="PROSITE" id="PS50043"/>
    </source>
</evidence>
<dbReference type="PROSITE" id="PS50043">
    <property type="entry name" value="HTH_LUXR_2"/>
    <property type="match status" value="1"/>
</dbReference>
<name>A0A9W6NWP3_9PSEU</name>
<comment type="caution">
    <text evidence="4">The sequence shown here is derived from an EMBL/GenBank/DDBJ whole genome shotgun (WGS) entry which is preliminary data.</text>
</comment>
<dbReference type="InterPro" id="IPR041664">
    <property type="entry name" value="AAA_16"/>
</dbReference>
<sequence length="809" mass="85728">MLVTGEAGIGKTILLRAFVERVRAEIAGLWGMCDSLSTPRPLGPLRDVAGSLDPALPTLLRGSADQHEVFAAVLEALRGGPRVFVVEDLHWADEATLDLVRFLARRIAELPVLLVLSFREPLPGNHPLVAALGDLVSSPDACRLPLEPLSVAAVGEILAGHGVDAAEVHRRTAGNPFFVSQIVAQPDAPLPGTVRDAVLARVAGLAPPVRHSLEQLSCTPEPVGHALLGALGITPATVGLLCATGLVDPVGHGVAFRHEIARCAVLEAAAPGTVPALHTAMIEALETIGGDVSVLAHHAVAAGDTDRVLRYAPAAAAEASRSGAHRESVAFYETALQVAADPAVRAGLLEAVSDELYLTDRLPAAIERREQALHLRRRLGEPAAVGAAHSAISRFSWYAADRAATEAHDRAAIEILSQTDDRRALGFALAHHGLLAAQRGDVEETRRAAQQVDRIAEELDDAALLRGTAAIGLAVARLAAGETDARAELLEASEVGVRHRLDMLATMPMSNLCALDVAQGRFDDAEESIARALEISRARDTPICTTWQTGVRARLRLLQGRWEEAERDAGTVLAASDLPLSRVWPHLVLGLLLARREAPPENPHLDEMWRLATRLNVPGMVIPAAAALAENAWIIRTPDARLDHPLVAGLAGGGFTGRSALVEGLQQWLRRLEGAAGPRPAPGQPYEQALAGWDAGSVDDLRAALDLFDRLDARAVADLVRARLRDAGVSHVPRGRRLDTRTNPGGLTTRQLDVLALLADGLTNAEIAARLVISTRTADHHVSAILGKLGVHSRNEAAAAARTLGVTYA</sequence>
<dbReference type="Gene3D" id="1.25.40.10">
    <property type="entry name" value="Tetratricopeptide repeat domain"/>
    <property type="match status" value="1"/>
</dbReference>
<dbReference type="InterPro" id="IPR011990">
    <property type="entry name" value="TPR-like_helical_dom_sf"/>
</dbReference>
<dbReference type="Gene3D" id="1.10.10.10">
    <property type="entry name" value="Winged helix-like DNA-binding domain superfamily/Winged helix DNA-binding domain"/>
    <property type="match status" value="1"/>
</dbReference>
<dbReference type="SUPFAM" id="SSF52540">
    <property type="entry name" value="P-loop containing nucleoside triphosphate hydrolases"/>
    <property type="match status" value="1"/>
</dbReference>
<dbReference type="InterPro" id="IPR036388">
    <property type="entry name" value="WH-like_DNA-bd_sf"/>
</dbReference>
<protein>
    <submittedName>
        <fullName evidence="4">LuxR family transcriptional regulator</fullName>
    </submittedName>
</protein>
<dbReference type="GO" id="GO:0005524">
    <property type="term" value="F:ATP binding"/>
    <property type="evidence" value="ECO:0007669"/>
    <property type="project" value="UniProtKB-KW"/>
</dbReference>
<evidence type="ECO:0000256" key="1">
    <source>
        <dbReference type="ARBA" id="ARBA00022741"/>
    </source>
</evidence>
<dbReference type="Proteomes" id="UP001143463">
    <property type="component" value="Unassembled WGS sequence"/>
</dbReference>
<dbReference type="PANTHER" id="PTHR16305:SF35">
    <property type="entry name" value="TRANSCRIPTIONAL ACTIVATOR DOMAIN"/>
    <property type="match status" value="1"/>
</dbReference>
<dbReference type="InterPro" id="IPR027417">
    <property type="entry name" value="P-loop_NTPase"/>
</dbReference>
<dbReference type="SMART" id="SM00421">
    <property type="entry name" value="HTH_LUXR"/>
    <property type="match status" value="1"/>
</dbReference>
<proteinExistence type="predicted"/>
<reference evidence="4" key="1">
    <citation type="journal article" date="2014" name="Int. J. Syst. Evol. Microbiol.">
        <title>Complete genome sequence of Corynebacterium casei LMG S-19264T (=DSM 44701T), isolated from a smear-ripened cheese.</title>
        <authorList>
            <consortium name="US DOE Joint Genome Institute (JGI-PGF)"/>
            <person name="Walter F."/>
            <person name="Albersmeier A."/>
            <person name="Kalinowski J."/>
            <person name="Ruckert C."/>
        </authorList>
    </citation>
    <scope>NUCLEOTIDE SEQUENCE</scope>
    <source>
        <strain evidence="4">VKM Ac-1069</strain>
    </source>
</reference>
<dbReference type="Pfam" id="PF13191">
    <property type="entry name" value="AAA_16"/>
    <property type="match status" value="1"/>
</dbReference>
<dbReference type="EMBL" id="BSFQ01000015">
    <property type="protein sequence ID" value="GLL12580.1"/>
    <property type="molecule type" value="Genomic_DNA"/>
</dbReference>
<dbReference type="InterPro" id="IPR016032">
    <property type="entry name" value="Sig_transdc_resp-reg_C-effctor"/>
</dbReference>
<reference evidence="4" key="2">
    <citation type="submission" date="2023-01" db="EMBL/GenBank/DDBJ databases">
        <authorList>
            <person name="Sun Q."/>
            <person name="Evtushenko L."/>
        </authorList>
    </citation>
    <scope>NUCLEOTIDE SEQUENCE</scope>
    <source>
        <strain evidence="4">VKM Ac-1069</strain>
    </source>
</reference>
<evidence type="ECO:0000256" key="2">
    <source>
        <dbReference type="ARBA" id="ARBA00022840"/>
    </source>
</evidence>
<dbReference type="InterPro" id="IPR000792">
    <property type="entry name" value="Tscrpt_reg_LuxR_C"/>
</dbReference>
<dbReference type="PRINTS" id="PR00038">
    <property type="entry name" value="HTHLUXR"/>
</dbReference>
<dbReference type="AlphaFoldDB" id="A0A9W6NWP3"/>
<dbReference type="GO" id="GO:0004016">
    <property type="term" value="F:adenylate cyclase activity"/>
    <property type="evidence" value="ECO:0007669"/>
    <property type="project" value="TreeGrafter"/>
</dbReference>
<keyword evidence="1" id="KW-0547">Nucleotide-binding</keyword>
<dbReference type="GO" id="GO:0006355">
    <property type="term" value="P:regulation of DNA-templated transcription"/>
    <property type="evidence" value="ECO:0007669"/>
    <property type="project" value="InterPro"/>
</dbReference>
<dbReference type="SUPFAM" id="SSF48452">
    <property type="entry name" value="TPR-like"/>
    <property type="match status" value="1"/>
</dbReference>
<evidence type="ECO:0000313" key="4">
    <source>
        <dbReference type="EMBL" id="GLL12580.1"/>
    </source>
</evidence>
<dbReference type="PANTHER" id="PTHR16305">
    <property type="entry name" value="TESTICULAR SOLUBLE ADENYLYL CYCLASE"/>
    <property type="match status" value="1"/>
</dbReference>
<keyword evidence="2" id="KW-0067">ATP-binding</keyword>
<evidence type="ECO:0000313" key="5">
    <source>
        <dbReference type="Proteomes" id="UP001143463"/>
    </source>
</evidence>
<dbReference type="SUPFAM" id="SSF46894">
    <property type="entry name" value="C-terminal effector domain of the bipartite response regulators"/>
    <property type="match status" value="1"/>
</dbReference>
<organism evidence="4 5">
    <name type="scientific">Pseudonocardia halophobica</name>
    <dbReference type="NCBI Taxonomy" id="29401"/>
    <lineage>
        <taxon>Bacteria</taxon>
        <taxon>Bacillati</taxon>
        <taxon>Actinomycetota</taxon>
        <taxon>Actinomycetes</taxon>
        <taxon>Pseudonocardiales</taxon>
        <taxon>Pseudonocardiaceae</taxon>
        <taxon>Pseudonocardia</taxon>
    </lineage>
</organism>